<gene>
    <name evidence="1" type="ORF">IAB93_01290</name>
</gene>
<evidence type="ECO:0008006" key="3">
    <source>
        <dbReference type="Google" id="ProtNLM"/>
    </source>
</evidence>
<reference evidence="1" key="1">
    <citation type="submission" date="2020-10" db="EMBL/GenBank/DDBJ databases">
        <authorList>
            <person name="Gilroy R."/>
        </authorList>
    </citation>
    <scope>NUCLEOTIDE SEQUENCE</scope>
    <source>
        <strain evidence="1">10037</strain>
    </source>
</reference>
<reference evidence="1" key="2">
    <citation type="journal article" date="2021" name="PeerJ">
        <title>Extensive microbial diversity within the chicken gut microbiome revealed by metagenomics and culture.</title>
        <authorList>
            <person name="Gilroy R."/>
            <person name="Ravi A."/>
            <person name="Getino M."/>
            <person name="Pursley I."/>
            <person name="Horton D.L."/>
            <person name="Alikhan N.F."/>
            <person name="Baker D."/>
            <person name="Gharbi K."/>
            <person name="Hall N."/>
            <person name="Watson M."/>
            <person name="Adriaenssens E.M."/>
            <person name="Foster-Nyarko E."/>
            <person name="Jarju S."/>
            <person name="Secka A."/>
            <person name="Antonio M."/>
            <person name="Oren A."/>
            <person name="Chaudhuri R.R."/>
            <person name="La Ragione R."/>
            <person name="Hildebrand F."/>
            <person name="Pallen M.J."/>
        </authorList>
    </citation>
    <scope>NUCLEOTIDE SEQUENCE</scope>
    <source>
        <strain evidence="1">10037</strain>
    </source>
</reference>
<sequence>MNRIILIGNGFDLAHKLPTKYEDFINWYWDKWLEKLNYSQNKIEKDILCTFECKDNGVSTWMYHFHFNSVFIPKSGKDFIKYIKSNPNLYSLEFTPFMKRICMSIEAKGWVDIENEYYKSLLSIVQSENADNAAKKLNDELDYIKSLLAEYLTTVQKDITPAIVNTDIKQKIFEPFRPNDISVEGRKKFYQDFLMTNMKITYPATITILNFNYTSTADIYAEGIDNCKVNHIHGYLDNYQSIIFGYGDEFDRDYKSLLDLNDNEFLRNIKSIRYLEYDYYRKLLSYIGMGPYQIYIMGHSCGNSDRTLLNTLFEHGNCISIKPFYYKKNDNSDNYIEIVQNISRNFTNREKMRDRIVNKTYCETLPQNE</sequence>
<organism evidence="1 2">
    <name type="scientific">Candidatus Merdivivens pullistercoris</name>
    <dbReference type="NCBI Taxonomy" id="2840873"/>
    <lineage>
        <taxon>Bacteria</taxon>
        <taxon>Pseudomonadati</taxon>
        <taxon>Bacteroidota</taxon>
        <taxon>Bacteroidia</taxon>
        <taxon>Bacteroidales</taxon>
        <taxon>Muribaculaceae</taxon>
        <taxon>Muribaculaceae incertae sedis</taxon>
        <taxon>Candidatus Merdivivens</taxon>
    </lineage>
</organism>
<comment type="caution">
    <text evidence="1">The sequence shown here is derived from an EMBL/GenBank/DDBJ whole genome shotgun (WGS) entry which is preliminary data.</text>
</comment>
<dbReference type="InterPro" id="IPR025935">
    <property type="entry name" value="AbiH"/>
</dbReference>
<accession>A0A9D9N8N3</accession>
<name>A0A9D9N8N3_9BACT</name>
<evidence type="ECO:0000313" key="1">
    <source>
        <dbReference type="EMBL" id="MBO8464613.1"/>
    </source>
</evidence>
<protein>
    <recommendedName>
        <fullName evidence="3">Bacteriophage abortive infection AbiH</fullName>
    </recommendedName>
</protein>
<proteinExistence type="predicted"/>
<evidence type="ECO:0000313" key="2">
    <source>
        <dbReference type="Proteomes" id="UP000823597"/>
    </source>
</evidence>
<dbReference type="AlphaFoldDB" id="A0A9D9N8N3"/>
<dbReference type="EMBL" id="JADIME010000013">
    <property type="protein sequence ID" value="MBO8464613.1"/>
    <property type="molecule type" value="Genomic_DNA"/>
</dbReference>
<dbReference type="Proteomes" id="UP000823597">
    <property type="component" value="Unassembled WGS sequence"/>
</dbReference>
<dbReference type="Pfam" id="PF14253">
    <property type="entry name" value="AbiH"/>
    <property type="match status" value="1"/>
</dbReference>